<dbReference type="GO" id="GO:0051539">
    <property type="term" value="F:4 iron, 4 sulfur cluster binding"/>
    <property type="evidence" value="ECO:0007669"/>
    <property type="project" value="UniProtKB-KW"/>
</dbReference>
<keyword evidence="5" id="KW-0408">Iron</keyword>
<dbReference type="InterPro" id="IPR007197">
    <property type="entry name" value="rSAM"/>
</dbReference>
<keyword evidence="10" id="KW-1185">Reference proteome</keyword>
<dbReference type="AlphaFoldDB" id="A0A084J940"/>
<evidence type="ECO:0000313" key="9">
    <source>
        <dbReference type="EMBL" id="KEZ85474.1"/>
    </source>
</evidence>
<evidence type="ECO:0000256" key="5">
    <source>
        <dbReference type="ARBA" id="ARBA00023004"/>
    </source>
</evidence>
<dbReference type="PROSITE" id="PS01305">
    <property type="entry name" value="MOAA_NIFB_PQQE"/>
    <property type="match status" value="1"/>
</dbReference>
<proteinExistence type="inferred from homology"/>
<organism evidence="9 10">
    <name type="scientific">Clostridium sulfidigenes</name>
    <dbReference type="NCBI Taxonomy" id="318464"/>
    <lineage>
        <taxon>Bacteria</taxon>
        <taxon>Bacillati</taxon>
        <taxon>Bacillota</taxon>
        <taxon>Clostridia</taxon>
        <taxon>Eubacteriales</taxon>
        <taxon>Clostridiaceae</taxon>
        <taxon>Clostridium</taxon>
    </lineage>
</organism>
<evidence type="ECO:0000256" key="6">
    <source>
        <dbReference type="ARBA" id="ARBA00023014"/>
    </source>
</evidence>
<protein>
    <recommendedName>
        <fullName evidence="8">Radical SAM core domain-containing protein</fullName>
    </recommendedName>
</protein>
<dbReference type="InterPro" id="IPR058240">
    <property type="entry name" value="rSAM_sf"/>
</dbReference>
<keyword evidence="3" id="KW-0949">S-adenosyl-L-methionine</keyword>
<dbReference type="InterPro" id="IPR023867">
    <property type="entry name" value="Sulphatase_maturase_rSAM"/>
</dbReference>
<dbReference type="STRING" id="318464.IO99_14480"/>
<name>A0A084J940_9CLOT</name>
<dbReference type="InterPro" id="IPR013785">
    <property type="entry name" value="Aldolase_TIM"/>
</dbReference>
<evidence type="ECO:0000259" key="8">
    <source>
        <dbReference type="PROSITE" id="PS51918"/>
    </source>
</evidence>
<dbReference type="GO" id="GO:0016491">
    <property type="term" value="F:oxidoreductase activity"/>
    <property type="evidence" value="ECO:0007669"/>
    <property type="project" value="InterPro"/>
</dbReference>
<dbReference type="PANTHER" id="PTHR43273">
    <property type="entry name" value="ANAEROBIC SULFATASE-MATURATING ENZYME HOMOLOG ASLB-RELATED"/>
    <property type="match status" value="1"/>
</dbReference>
<dbReference type="EMBL" id="JPMD01000035">
    <property type="protein sequence ID" value="KEZ85474.1"/>
    <property type="molecule type" value="Genomic_DNA"/>
</dbReference>
<evidence type="ECO:0000256" key="3">
    <source>
        <dbReference type="ARBA" id="ARBA00022691"/>
    </source>
</evidence>
<comment type="caution">
    <text evidence="9">The sequence shown here is derived from an EMBL/GenBank/DDBJ whole genome shotgun (WGS) entry which is preliminary data.</text>
</comment>
<keyword evidence="6" id="KW-0411">Iron-sulfur</keyword>
<evidence type="ECO:0000256" key="1">
    <source>
        <dbReference type="ARBA" id="ARBA00001966"/>
    </source>
</evidence>
<keyword evidence="4" id="KW-0479">Metal-binding</keyword>
<comment type="similarity">
    <text evidence="7">Belongs to the radical SAM superfamily. Anaerobic sulfatase-maturating enzyme family.</text>
</comment>
<comment type="cofactor">
    <cofactor evidence="1">
        <name>[4Fe-4S] cluster</name>
        <dbReference type="ChEBI" id="CHEBI:49883"/>
    </cofactor>
</comment>
<reference evidence="9 10" key="1">
    <citation type="submission" date="2014-07" db="EMBL/GenBank/DDBJ databases">
        <title>Draft genome of Clostridium sulfidigenes 113A isolated from sediments associated with methane hydrate from Krishna Godavari basin.</title>
        <authorList>
            <person name="Honkalas V.S."/>
            <person name="Dabir A.P."/>
            <person name="Arora P."/>
            <person name="Dhakephalkar P.K."/>
        </authorList>
    </citation>
    <scope>NUCLEOTIDE SEQUENCE [LARGE SCALE GENOMIC DNA]</scope>
    <source>
        <strain evidence="9 10">113A</strain>
    </source>
</reference>
<evidence type="ECO:0000256" key="4">
    <source>
        <dbReference type="ARBA" id="ARBA00022723"/>
    </source>
</evidence>
<dbReference type="PROSITE" id="PS51918">
    <property type="entry name" value="RADICAL_SAM"/>
    <property type="match status" value="1"/>
</dbReference>
<dbReference type="InterPro" id="IPR000385">
    <property type="entry name" value="MoaA_NifB_PqqE_Fe-S-bd_CS"/>
</dbReference>
<evidence type="ECO:0000256" key="7">
    <source>
        <dbReference type="ARBA" id="ARBA00023601"/>
    </source>
</evidence>
<dbReference type="SFLD" id="SFLDS00029">
    <property type="entry name" value="Radical_SAM"/>
    <property type="match status" value="1"/>
</dbReference>
<dbReference type="CDD" id="cd01335">
    <property type="entry name" value="Radical_SAM"/>
    <property type="match status" value="1"/>
</dbReference>
<dbReference type="PANTHER" id="PTHR43273:SF3">
    <property type="entry name" value="ANAEROBIC SULFATASE-MATURATING ENZYME HOMOLOG ASLB-RELATED"/>
    <property type="match status" value="1"/>
</dbReference>
<sequence length="409" mass="47719">MRKLSNYVEIIKTDMGYLLFNKLNEMIVEFETKYICARKDGFFVNTVDRDDLDELENNDFFITDELVQDRIRKMEASRNVTNITNITISVTEQCNLRCRYCYQLQWDKYLPLSDDEFCNYILEYIQGILKDLQEHNSKLVINYIGGGPLLKAELILVLTDKILNLVNSTNDKIDIGFHIDSNIMMITEEFVKHFPKLTINTTFSLPEDHNTLRSSSFEQVKCKLEMLREVVKLPNYNLIIRYNTNHINKNYLESFLIFLNTIGLKCAIDIQNIFNNENVEFINNLCDSEFEDLYISEFVPLLLNYGYNPNMSIPYGLGRKCQGSNILSCKFYSNGSKVLCDAFPPKDDLSTKLCIENEHILQPLTDNCVKCYDYPYCGGPKPCDKEKCQGTFNNKEIIRKRIKMFAKYL</sequence>
<dbReference type="SUPFAM" id="SSF102114">
    <property type="entry name" value="Radical SAM enzymes"/>
    <property type="match status" value="1"/>
</dbReference>
<dbReference type="RefSeq" id="WP_035134438.1">
    <property type="nucleotide sequence ID" value="NZ_JPMD01000035.1"/>
</dbReference>
<dbReference type="GO" id="GO:0046872">
    <property type="term" value="F:metal ion binding"/>
    <property type="evidence" value="ECO:0007669"/>
    <property type="project" value="UniProtKB-KW"/>
</dbReference>
<dbReference type="Gene3D" id="3.20.20.70">
    <property type="entry name" value="Aldolase class I"/>
    <property type="match status" value="1"/>
</dbReference>
<dbReference type="Proteomes" id="UP000028542">
    <property type="component" value="Unassembled WGS sequence"/>
</dbReference>
<evidence type="ECO:0000313" key="10">
    <source>
        <dbReference type="Proteomes" id="UP000028542"/>
    </source>
</evidence>
<accession>A0A084J940</accession>
<keyword evidence="2" id="KW-0004">4Fe-4S</keyword>
<dbReference type="eggNOG" id="COG0641">
    <property type="taxonomic scope" value="Bacteria"/>
</dbReference>
<gene>
    <name evidence="9" type="ORF">IO99_14480</name>
</gene>
<evidence type="ECO:0000256" key="2">
    <source>
        <dbReference type="ARBA" id="ARBA00022485"/>
    </source>
</evidence>
<feature type="domain" description="Radical SAM core" evidence="8">
    <location>
        <begin position="80"/>
        <end position="319"/>
    </location>
</feature>